<dbReference type="Gene3D" id="3.40.50.620">
    <property type="entry name" value="HUPs"/>
    <property type="match status" value="1"/>
</dbReference>
<protein>
    <submittedName>
        <fullName evidence="4">ADP-heptose synthase</fullName>
    </submittedName>
</protein>
<dbReference type="AlphaFoldDB" id="A0A178IFL3"/>
<proteinExistence type="predicted"/>
<dbReference type="PANTHER" id="PTHR43793">
    <property type="entry name" value="FAD SYNTHASE"/>
    <property type="match status" value="1"/>
</dbReference>
<organism evidence="4 5">
    <name type="scientific">Termitidicoccus mucosus</name>
    <dbReference type="NCBI Taxonomy" id="1184151"/>
    <lineage>
        <taxon>Bacteria</taxon>
        <taxon>Pseudomonadati</taxon>
        <taxon>Verrucomicrobiota</taxon>
        <taxon>Opitutia</taxon>
        <taxon>Opitutales</taxon>
        <taxon>Opitutaceae</taxon>
        <taxon>Termitidicoccus</taxon>
    </lineage>
</organism>
<dbReference type="PANTHER" id="PTHR43793:SF2">
    <property type="entry name" value="BIFUNCTIONAL PROTEIN HLDE"/>
    <property type="match status" value="1"/>
</dbReference>
<dbReference type="EMBL" id="LRRQ01000119">
    <property type="protein sequence ID" value="OAM88813.1"/>
    <property type="molecule type" value="Genomic_DNA"/>
</dbReference>
<dbReference type="Proteomes" id="UP000078486">
    <property type="component" value="Unassembled WGS sequence"/>
</dbReference>
<sequence length="164" mass="18094">MLANPKLLTLPEAVAAREKLRAAGRRLVLTNGVFDLLHTGHLHYLQQARALGDALYVALNSDASVRRLKGPLRPVQDEEQRAYALAATWFVDGIVIFREPRLTSEIRALRPDIYTKAGDYTLEKLDPGERAALEEAGAQIRFMPFLPGFSTTSLIAKIKAAGDI</sequence>
<dbReference type="InterPro" id="IPR004821">
    <property type="entry name" value="Cyt_trans-like"/>
</dbReference>
<dbReference type="STRING" id="1184151.AW736_17475"/>
<reference evidence="4 5" key="1">
    <citation type="submission" date="2016-01" db="EMBL/GenBank/DDBJ databases">
        <title>High potential of lignocellulose degradation of a new Verrucomicrobia species.</title>
        <authorList>
            <person name="Wang Y."/>
            <person name="Shi Y."/>
            <person name="Qiu Z."/>
            <person name="Liu S."/>
            <person name="Yang H."/>
        </authorList>
    </citation>
    <scope>NUCLEOTIDE SEQUENCE [LARGE SCALE GENOMIC DNA]</scope>
    <source>
        <strain evidence="4 5">TSB47</strain>
    </source>
</reference>
<keyword evidence="5" id="KW-1185">Reference proteome</keyword>
<dbReference type="GO" id="GO:0016779">
    <property type="term" value="F:nucleotidyltransferase activity"/>
    <property type="evidence" value="ECO:0007669"/>
    <property type="project" value="UniProtKB-KW"/>
</dbReference>
<evidence type="ECO:0000256" key="1">
    <source>
        <dbReference type="ARBA" id="ARBA00022679"/>
    </source>
</evidence>
<dbReference type="Pfam" id="PF01467">
    <property type="entry name" value="CTP_transf_like"/>
    <property type="match status" value="1"/>
</dbReference>
<dbReference type="RefSeq" id="WP_068771564.1">
    <property type="nucleotide sequence ID" value="NZ_CP109796.1"/>
</dbReference>
<keyword evidence="1" id="KW-0808">Transferase</keyword>
<dbReference type="SUPFAM" id="SSF52374">
    <property type="entry name" value="Nucleotidylyl transferase"/>
    <property type="match status" value="1"/>
</dbReference>
<dbReference type="OrthoDB" id="9802794at2"/>
<evidence type="ECO:0000313" key="4">
    <source>
        <dbReference type="EMBL" id="OAM88813.1"/>
    </source>
</evidence>
<feature type="domain" description="Cytidyltransferase-like" evidence="3">
    <location>
        <begin position="29"/>
        <end position="132"/>
    </location>
</feature>
<comment type="caution">
    <text evidence="4">The sequence shown here is derived from an EMBL/GenBank/DDBJ whole genome shotgun (WGS) entry which is preliminary data.</text>
</comment>
<accession>A0A178IFL3</accession>
<gene>
    <name evidence="4" type="ORF">AW736_17475</name>
</gene>
<evidence type="ECO:0000256" key="2">
    <source>
        <dbReference type="ARBA" id="ARBA00022695"/>
    </source>
</evidence>
<name>A0A178IFL3_9BACT</name>
<evidence type="ECO:0000313" key="5">
    <source>
        <dbReference type="Proteomes" id="UP000078486"/>
    </source>
</evidence>
<evidence type="ECO:0000259" key="3">
    <source>
        <dbReference type="Pfam" id="PF01467"/>
    </source>
</evidence>
<dbReference type="InterPro" id="IPR050385">
    <property type="entry name" value="Archaeal_FAD_synthase"/>
</dbReference>
<dbReference type="NCBIfam" id="TIGR00125">
    <property type="entry name" value="cyt_tran_rel"/>
    <property type="match status" value="1"/>
</dbReference>
<keyword evidence="2" id="KW-0548">Nucleotidyltransferase</keyword>
<dbReference type="InterPro" id="IPR014729">
    <property type="entry name" value="Rossmann-like_a/b/a_fold"/>
</dbReference>